<keyword evidence="4" id="KW-1185">Reference proteome</keyword>
<evidence type="ECO:0000259" key="2">
    <source>
        <dbReference type="Pfam" id="PF07228"/>
    </source>
</evidence>
<dbReference type="AlphaFoldDB" id="A0A2P2E452"/>
<dbReference type="Gene3D" id="3.60.40.10">
    <property type="entry name" value="PPM-type phosphatase domain"/>
    <property type="match status" value="1"/>
</dbReference>
<comment type="caution">
    <text evidence="3">The sequence shown here is derived from an EMBL/GenBank/DDBJ whole genome shotgun (WGS) entry which is preliminary data.</text>
</comment>
<dbReference type="Proteomes" id="UP000245133">
    <property type="component" value="Unassembled WGS sequence"/>
</dbReference>
<evidence type="ECO:0000313" key="4">
    <source>
        <dbReference type="Proteomes" id="UP000245133"/>
    </source>
</evidence>
<keyword evidence="1" id="KW-1133">Transmembrane helix</keyword>
<evidence type="ECO:0000313" key="3">
    <source>
        <dbReference type="EMBL" id="GBF51651.1"/>
    </source>
</evidence>
<name>A0A2P2E452_9LEPT</name>
<evidence type="ECO:0000256" key="1">
    <source>
        <dbReference type="SAM" id="Phobius"/>
    </source>
</evidence>
<dbReference type="InterPro" id="IPR036457">
    <property type="entry name" value="PPM-type-like_dom_sf"/>
</dbReference>
<feature type="transmembrane region" description="Helical" evidence="1">
    <location>
        <begin position="39"/>
        <end position="56"/>
    </location>
</feature>
<feature type="transmembrane region" description="Helical" evidence="1">
    <location>
        <begin position="62"/>
        <end position="84"/>
    </location>
</feature>
<keyword evidence="1" id="KW-0472">Membrane</keyword>
<dbReference type="Pfam" id="PF07228">
    <property type="entry name" value="SpoIIE"/>
    <property type="match status" value="1"/>
</dbReference>
<feature type="transmembrane region" description="Helical" evidence="1">
    <location>
        <begin position="6"/>
        <end position="27"/>
    </location>
</feature>
<dbReference type="InterPro" id="IPR001932">
    <property type="entry name" value="PPM-type_phosphatase-like_dom"/>
</dbReference>
<dbReference type="SUPFAM" id="SSF81606">
    <property type="entry name" value="PP2C-like"/>
    <property type="match status" value="1"/>
</dbReference>
<feature type="domain" description="PPM-type phosphatase" evidence="2">
    <location>
        <begin position="187"/>
        <end position="385"/>
    </location>
</feature>
<proteinExistence type="predicted"/>
<protein>
    <submittedName>
        <fullName evidence="3">Stage II sporulation protein E</fullName>
    </submittedName>
</protein>
<sequence>MYTYGRAVTYVEIGIFLSIIYIAHIIVKALKNHKVGAKLFLSGFIILTITAINDILKGKAVVYTPYTLGYGFTIFIIFQASILIRKYSFAFIKSEELARDLEDKVIKRTAELQTTLEQVKELKFQQDGDYFLTSQLLKPLSKNKADSTSISITFLTRQKKRFQFREWHEEIGGDLCMSNQIILGEKKYTVLVNADAMGKSLLGASGALVFGSVFESIINRNQNTKETQYETPDQWIKQTFLELHRVFETFDGSMLVSLVLVLIEEKSRSLFMINADHPPAVLYRDVKAVFLSPEQFLRKLGTIGANENISVLQYQLFPNDILILGSDGRDDLLIKSNDGTFLFNENDSLFLSQVEKCRGDLESIYNEMMKIGVLYDDLTLIKISVHS</sequence>
<accession>A0A2P2E452</accession>
<dbReference type="EMBL" id="BFBB01000008">
    <property type="protein sequence ID" value="GBF51651.1"/>
    <property type="molecule type" value="Genomic_DNA"/>
</dbReference>
<reference evidence="3 4" key="1">
    <citation type="submission" date="2018-02" db="EMBL/GenBank/DDBJ databases">
        <title>Novel Leptospira species isolated from soil and water in Japan.</title>
        <authorList>
            <person name="Nakao R."/>
            <person name="Masuzawa T."/>
        </authorList>
    </citation>
    <scope>NUCLEOTIDE SEQUENCE [LARGE SCALE GENOMIC DNA]</scope>
    <source>
        <strain evidence="3 4">YH101</strain>
    </source>
</reference>
<gene>
    <name evidence="3" type="ORF">LPTSP4_31890</name>
</gene>
<organism evidence="3 4">
    <name type="scientific">Leptospira ryugenii</name>
    <dbReference type="NCBI Taxonomy" id="1917863"/>
    <lineage>
        <taxon>Bacteria</taxon>
        <taxon>Pseudomonadati</taxon>
        <taxon>Spirochaetota</taxon>
        <taxon>Spirochaetia</taxon>
        <taxon>Leptospirales</taxon>
        <taxon>Leptospiraceae</taxon>
        <taxon>Leptospira</taxon>
    </lineage>
</organism>
<keyword evidence="1" id="KW-0812">Transmembrane</keyword>